<evidence type="ECO:0000313" key="2">
    <source>
        <dbReference type="Proteomes" id="UP000294593"/>
    </source>
</evidence>
<reference evidence="1 2" key="1">
    <citation type="submission" date="2019-03" db="EMBL/GenBank/DDBJ databases">
        <title>Genomic Encyclopedia of Type Strains, Phase IV (KMG-IV): sequencing the most valuable type-strain genomes for metagenomic binning, comparative biology and taxonomic classification.</title>
        <authorList>
            <person name="Goeker M."/>
        </authorList>
    </citation>
    <scope>NUCLEOTIDE SEQUENCE [LARGE SCALE GENOMIC DNA]</scope>
    <source>
        <strain evidence="1 2">DSM 11901</strain>
    </source>
</reference>
<keyword evidence="2" id="KW-1185">Reference proteome</keyword>
<dbReference type="PANTHER" id="PTHR31793">
    <property type="entry name" value="4-HYDROXYBENZOYL-COA THIOESTERASE FAMILY MEMBER"/>
    <property type="match status" value="1"/>
</dbReference>
<dbReference type="EMBL" id="SNXW01000003">
    <property type="protein sequence ID" value="TDP84560.1"/>
    <property type="molecule type" value="Genomic_DNA"/>
</dbReference>
<dbReference type="Pfam" id="PF13279">
    <property type="entry name" value="4HBT_2"/>
    <property type="match status" value="1"/>
</dbReference>
<name>A0A4R6REB9_9BURK</name>
<dbReference type="RefSeq" id="WP_133607653.1">
    <property type="nucleotide sequence ID" value="NZ_SNXW01000003.1"/>
</dbReference>
<keyword evidence="1" id="KW-0378">Hydrolase</keyword>
<dbReference type="SUPFAM" id="SSF54637">
    <property type="entry name" value="Thioesterase/thiol ester dehydrase-isomerase"/>
    <property type="match status" value="1"/>
</dbReference>
<dbReference type="PANTHER" id="PTHR31793:SF24">
    <property type="entry name" value="LONG-CHAIN ACYL-COA THIOESTERASE FADM"/>
    <property type="match status" value="1"/>
</dbReference>
<evidence type="ECO:0000313" key="1">
    <source>
        <dbReference type="EMBL" id="TDP84560.1"/>
    </source>
</evidence>
<organism evidence="1 2">
    <name type="scientific">Aquabacterium commune</name>
    <dbReference type="NCBI Taxonomy" id="70586"/>
    <lineage>
        <taxon>Bacteria</taxon>
        <taxon>Pseudomonadati</taxon>
        <taxon>Pseudomonadota</taxon>
        <taxon>Betaproteobacteria</taxon>
        <taxon>Burkholderiales</taxon>
        <taxon>Aquabacterium</taxon>
    </lineage>
</organism>
<dbReference type="Proteomes" id="UP000294593">
    <property type="component" value="Unassembled WGS sequence"/>
</dbReference>
<dbReference type="InterPro" id="IPR050563">
    <property type="entry name" value="4-hydroxybenzoyl-CoA_TE"/>
</dbReference>
<gene>
    <name evidence="1" type="ORF">EV672_103129</name>
</gene>
<dbReference type="CDD" id="cd00586">
    <property type="entry name" value="4HBT"/>
    <property type="match status" value="1"/>
</dbReference>
<proteinExistence type="predicted"/>
<dbReference type="GO" id="GO:0047617">
    <property type="term" value="F:fatty acyl-CoA hydrolase activity"/>
    <property type="evidence" value="ECO:0007669"/>
    <property type="project" value="TreeGrafter"/>
</dbReference>
<dbReference type="OrthoDB" id="9799036at2"/>
<protein>
    <submittedName>
        <fullName evidence="1">Acyl-CoA thioester hydrolase</fullName>
    </submittedName>
</protein>
<accession>A0A4R6REB9</accession>
<dbReference type="InterPro" id="IPR029069">
    <property type="entry name" value="HotDog_dom_sf"/>
</dbReference>
<dbReference type="Gene3D" id="3.10.129.10">
    <property type="entry name" value="Hotdog Thioesterase"/>
    <property type="match status" value="1"/>
</dbReference>
<comment type="caution">
    <text evidence="1">The sequence shown here is derived from an EMBL/GenBank/DDBJ whole genome shotgun (WGS) entry which is preliminary data.</text>
</comment>
<dbReference type="AlphaFoldDB" id="A0A4R6REB9"/>
<sequence length="156" mass="16864">MRLEIPEHKILVHQLELPILWGDMDALGHVNNTVYFRYMEQARVSWIQAISGSVGGEGEGPVIANAFFNFYRPVVFPGTVTIKLYVADPGRTSIDTFVTVERSDEPGAPHAAGGATLVWVNHGTGRPTPLPEAFRALKAPTPALPGGEVPPALPSR</sequence>